<dbReference type="EMBL" id="MZGU01000004">
    <property type="protein sequence ID" value="PWB86290.1"/>
    <property type="molecule type" value="Genomic_DNA"/>
</dbReference>
<dbReference type="Proteomes" id="UP000245577">
    <property type="component" value="Unassembled WGS sequence"/>
</dbReference>
<gene>
    <name evidence="3" type="ORF">MBBWO_11450</name>
</gene>
<dbReference type="NCBIfam" id="NF041780">
    <property type="entry name" value="hetero_SS_HdrB"/>
    <property type="match status" value="1"/>
</dbReference>
<accession>A0A2U1S869</accession>
<dbReference type="InterPro" id="IPR051278">
    <property type="entry name" value="HdrB/HdrD_reductase"/>
</dbReference>
<feature type="domain" description="Cysteine-rich" evidence="2">
    <location>
        <begin position="162"/>
        <end position="255"/>
    </location>
</feature>
<protein>
    <submittedName>
        <fullName evidence="3">Succinate dehydrogenase/fumarate reductase iron-sulfur subunit</fullName>
    </submittedName>
</protein>
<dbReference type="Gene3D" id="1.20.1050.140">
    <property type="match status" value="1"/>
</dbReference>
<dbReference type="PANTHER" id="PTHR42947:SF1">
    <property type="entry name" value="COB--COM HETERODISULFIDE REDUCTASE SUBUNIT B 1"/>
    <property type="match status" value="1"/>
</dbReference>
<dbReference type="GO" id="GO:0016491">
    <property type="term" value="F:oxidoreductase activity"/>
    <property type="evidence" value="ECO:0007669"/>
    <property type="project" value="UniProtKB-KW"/>
</dbReference>
<name>A0A2U1S869_9EURY</name>
<comment type="caution">
    <text evidence="3">The sequence shown here is derived from an EMBL/GenBank/DDBJ whole genome shotgun (WGS) entry which is preliminary data.</text>
</comment>
<dbReference type="AlphaFoldDB" id="A0A2U1S869"/>
<proteinExistence type="predicted"/>
<reference evidence="3 4" key="1">
    <citation type="submission" date="2017-03" db="EMBL/GenBank/DDBJ databases">
        <title>Genome sequence of Methanobrevibacter wosei.</title>
        <authorList>
            <person name="Poehlein A."/>
            <person name="Seedorf H."/>
            <person name="Daniel R."/>
        </authorList>
    </citation>
    <scope>NUCLEOTIDE SEQUENCE [LARGE SCALE GENOMIC DNA]</scope>
    <source>
        <strain evidence="3 4">DSM 11979</strain>
    </source>
</reference>
<dbReference type="Pfam" id="PF02754">
    <property type="entry name" value="CCG"/>
    <property type="match status" value="2"/>
</dbReference>
<evidence type="ECO:0000313" key="3">
    <source>
        <dbReference type="EMBL" id="PWB86290.1"/>
    </source>
</evidence>
<dbReference type="PANTHER" id="PTHR42947">
    <property type="entry name" value="COB--COM HETERODISULFIDE REDUCTASE SUBUNIT B 1"/>
    <property type="match status" value="1"/>
</dbReference>
<keyword evidence="4" id="KW-1185">Reference proteome</keyword>
<sequence>MKEIPNKDILLFKSCLVSVEYPGIESSTKYVFDKLNIDYLISDKQTCCTGLGHYSDIFDQFTTTAIGARNLSVAKELKRPNLVMMCATCYAINKKVVNILNKKDNVREDVNKVFDDSNLSHLKYEKNSFDSTENMFHVVDILYSKKDEIPDLIKYDLSNFKIATHHGCHYCKVHYDDTIGGVRNPQILDELVEACGCETVGFYDHKRTTCGSGFRQRYSNKELSMTVTEDKLNSLEDENVEILVHLCPNCHVQFDRYQNLISEQCGRKFNMIHLNIAQFIALAMGGDLEKVVGSKAHTVPLDSVLKDLKEVEQ</sequence>
<evidence type="ECO:0000256" key="1">
    <source>
        <dbReference type="ARBA" id="ARBA00023002"/>
    </source>
</evidence>
<evidence type="ECO:0000313" key="4">
    <source>
        <dbReference type="Proteomes" id="UP000245577"/>
    </source>
</evidence>
<dbReference type="Gene3D" id="3.40.50.11810">
    <property type="match status" value="1"/>
</dbReference>
<dbReference type="InterPro" id="IPR004017">
    <property type="entry name" value="Cys_rich_dom"/>
</dbReference>
<keyword evidence="1" id="KW-0560">Oxidoreductase</keyword>
<feature type="domain" description="Cysteine-rich" evidence="2">
    <location>
        <begin position="10"/>
        <end position="91"/>
    </location>
</feature>
<organism evidence="3 4">
    <name type="scientific">Methanobrevibacter woesei</name>
    <dbReference type="NCBI Taxonomy" id="190976"/>
    <lineage>
        <taxon>Archaea</taxon>
        <taxon>Methanobacteriati</taxon>
        <taxon>Methanobacteriota</taxon>
        <taxon>Methanomada group</taxon>
        <taxon>Methanobacteria</taxon>
        <taxon>Methanobacteriales</taxon>
        <taxon>Methanobacteriaceae</taxon>
        <taxon>Methanobrevibacter</taxon>
    </lineage>
</organism>
<evidence type="ECO:0000259" key="2">
    <source>
        <dbReference type="Pfam" id="PF02754"/>
    </source>
</evidence>
<dbReference type="InterPro" id="IPR053571">
    <property type="entry name" value="HdrB"/>
</dbReference>